<reference evidence="2 3" key="1">
    <citation type="journal article" date="2018" name="Nat. Ecol. Evol.">
        <title>Pezizomycetes genomes reveal the molecular basis of ectomycorrhizal truffle lifestyle.</title>
        <authorList>
            <person name="Murat C."/>
            <person name="Payen T."/>
            <person name="Noel B."/>
            <person name="Kuo A."/>
            <person name="Morin E."/>
            <person name="Chen J."/>
            <person name="Kohler A."/>
            <person name="Krizsan K."/>
            <person name="Balestrini R."/>
            <person name="Da Silva C."/>
            <person name="Montanini B."/>
            <person name="Hainaut M."/>
            <person name="Levati E."/>
            <person name="Barry K.W."/>
            <person name="Belfiori B."/>
            <person name="Cichocki N."/>
            <person name="Clum A."/>
            <person name="Dockter R.B."/>
            <person name="Fauchery L."/>
            <person name="Guy J."/>
            <person name="Iotti M."/>
            <person name="Le Tacon F."/>
            <person name="Lindquist E.A."/>
            <person name="Lipzen A."/>
            <person name="Malagnac F."/>
            <person name="Mello A."/>
            <person name="Molinier V."/>
            <person name="Miyauchi S."/>
            <person name="Poulain J."/>
            <person name="Riccioni C."/>
            <person name="Rubini A."/>
            <person name="Sitrit Y."/>
            <person name="Splivallo R."/>
            <person name="Traeger S."/>
            <person name="Wang M."/>
            <person name="Zifcakova L."/>
            <person name="Wipf D."/>
            <person name="Zambonelli A."/>
            <person name="Paolocci F."/>
            <person name="Nowrousian M."/>
            <person name="Ottonello S."/>
            <person name="Baldrian P."/>
            <person name="Spatafora J.W."/>
            <person name="Henrissat B."/>
            <person name="Nagy L.G."/>
            <person name="Aury J.M."/>
            <person name="Wincker P."/>
            <person name="Grigoriev I.V."/>
            <person name="Bonfante P."/>
            <person name="Martin F.M."/>
        </authorList>
    </citation>
    <scope>NUCLEOTIDE SEQUENCE [LARGE SCALE GENOMIC DNA]</scope>
    <source>
        <strain evidence="2 3">RN42</strain>
    </source>
</reference>
<sequence length="257" mass="27832">MGGFSVSFTHQHQSESSGSFEDLFTFLLHFSEFSQSQLLRTITMQPEPKPAQEASNAEPHPSAITTVAKINAKPIDRADSGSNSEIEEIPRPSLSDSDSDIEEIPRSPSPTLTSNTKYEFTREPDGTEVVTRTNVISVSNTPDDTSLPTVAAKLNSVQVTAVNAFVLEARFDFGEESDEDARSDSEDRDGVSCASCVSDTSCVHCVEVLSDSEGETEGDTEETEAGAEERKVEVKPKLAGENAQKSSLVRKSEVVKH</sequence>
<organism evidence="2 3">
    <name type="scientific">Ascobolus immersus RN42</name>
    <dbReference type="NCBI Taxonomy" id="1160509"/>
    <lineage>
        <taxon>Eukaryota</taxon>
        <taxon>Fungi</taxon>
        <taxon>Dikarya</taxon>
        <taxon>Ascomycota</taxon>
        <taxon>Pezizomycotina</taxon>
        <taxon>Pezizomycetes</taxon>
        <taxon>Pezizales</taxon>
        <taxon>Ascobolaceae</taxon>
        <taxon>Ascobolus</taxon>
    </lineage>
</organism>
<dbReference type="EMBL" id="ML120034">
    <property type="protein sequence ID" value="RPA70852.1"/>
    <property type="molecule type" value="Genomic_DNA"/>
</dbReference>
<dbReference type="Proteomes" id="UP000275078">
    <property type="component" value="Unassembled WGS sequence"/>
</dbReference>
<keyword evidence="3" id="KW-1185">Reference proteome</keyword>
<proteinExistence type="predicted"/>
<feature type="region of interest" description="Disordered" evidence="1">
    <location>
        <begin position="209"/>
        <end position="257"/>
    </location>
</feature>
<gene>
    <name evidence="2" type="ORF">BJ508DRAFT_316160</name>
</gene>
<dbReference type="AlphaFoldDB" id="A0A3N4H7L3"/>
<feature type="compositionally biased region" description="Basic and acidic residues" evidence="1">
    <location>
        <begin position="227"/>
        <end position="238"/>
    </location>
</feature>
<feature type="compositionally biased region" description="Polar residues" evidence="1">
    <location>
        <begin position="109"/>
        <end position="118"/>
    </location>
</feature>
<feature type="compositionally biased region" description="Acidic residues" evidence="1">
    <location>
        <begin position="210"/>
        <end position="226"/>
    </location>
</feature>
<evidence type="ECO:0000256" key="1">
    <source>
        <dbReference type="SAM" id="MobiDB-lite"/>
    </source>
</evidence>
<feature type="region of interest" description="Disordered" evidence="1">
    <location>
        <begin position="47"/>
        <end position="118"/>
    </location>
</feature>
<name>A0A3N4H7L3_ASCIM</name>
<accession>A0A3N4H7L3</accession>
<evidence type="ECO:0000313" key="2">
    <source>
        <dbReference type="EMBL" id="RPA70852.1"/>
    </source>
</evidence>
<evidence type="ECO:0000313" key="3">
    <source>
        <dbReference type="Proteomes" id="UP000275078"/>
    </source>
</evidence>
<protein>
    <submittedName>
        <fullName evidence="2">Uncharacterized protein</fullName>
    </submittedName>
</protein>